<reference evidence="1" key="2">
    <citation type="submission" date="2018-05" db="EMBL/GenBank/DDBJ databases">
        <title>OpunRS2 (Oryza punctata Reference Sequence Version 2).</title>
        <authorList>
            <person name="Zhang J."/>
            <person name="Kudrna D."/>
            <person name="Lee S."/>
            <person name="Talag J."/>
            <person name="Welchert J."/>
            <person name="Wing R.A."/>
        </authorList>
    </citation>
    <scope>NUCLEOTIDE SEQUENCE [LARGE SCALE GENOMIC DNA]</scope>
</reference>
<accession>A0A0E0KHF4</accession>
<dbReference type="Gramene" id="OPUNC03G26970.1">
    <property type="protein sequence ID" value="OPUNC03G26970.1"/>
    <property type="gene ID" value="OPUNC03G26970"/>
</dbReference>
<dbReference type="Proteomes" id="UP000026962">
    <property type="component" value="Chromosome 3"/>
</dbReference>
<dbReference type="HOGENOM" id="CLU_2430855_0_0_1"/>
<keyword evidence="2" id="KW-1185">Reference proteome</keyword>
<dbReference type="EnsemblPlants" id="OPUNC03G26970.1">
    <property type="protein sequence ID" value="OPUNC03G26970.1"/>
    <property type="gene ID" value="OPUNC03G26970"/>
</dbReference>
<protein>
    <submittedName>
        <fullName evidence="1">Uncharacterized protein</fullName>
    </submittedName>
</protein>
<reference evidence="1" key="1">
    <citation type="submission" date="2015-04" db="UniProtKB">
        <authorList>
            <consortium name="EnsemblPlants"/>
        </authorList>
    </citation>
    <scope>IDENTIFICATION</scope>
</reference>
<evidence type="ECO:0000313" key="1">
    <source>
        <dbReference type="EnsemblPlants" id="OPUNC03G26970.1"/>
    </source>
</evidence>
<sequence length="75" mass="8636">MGLKSPPKATVDVDKWKTSYVYGRLQWKKDKVIRDDQIKAIQESLAGFINDQVINPEGAYHFDGRLQPLDDPNFE</sequence>
<name>A0A0E0KHF4_ORYPU</name>
<dbReference type="AlphaFoldDB" id="A0A0E0KHF4"/>
<organism evidence="1">
    <name type="scientific">Oryza punctata</name>
    <name type="common">Red rice</name>
    <dbReference type="NCBI Taxonomy" id="4537"/>
    <lineage>
        <taxon>Eukaryota</taxon>
        <taxon>Viridiplantae</taxon>
        <taxon>Streptophyta</taxon>
        <taxon>Embryophyta</taxon>
        <taxon>Tracheophyta</taxon>
        <taxon>Spermatophyta</taxon>
        <taxon>Magnoliopsida</taxon>
        <taxon>Liliopsida</taxon>
        <taxon>Poales</taxon>
        <taxon>Poaceae</taxon>
        <taxon>BOP clade</taxon>
        <taxon>Oryzoideae</taxon>
        <taxon>Oryzeae</taxon>
        <taxon>Oryzinae</taxon>
        <taxon>Oryza</taxon>
    </lineage>
</organism>
<evidence type="ECO:0000313" key="2">
    <source>
        <dbReference type="Proteomes" id="UP000026962"/>
    </source>
</evidence>
<proteinExistence type="predicted"/>